<evidence type="ECO:0000256" key="2">
    <source>
        <dbReference type="SAM" id="MobiDB-lite"/>
    </source>
</evidence>
<dbReference type="InterPro" id="IPR006311">
    <property type="entry name" value="TAT_signal"/>
</dbReference>
<dbReference type="PATRIC" id="fig|1227459.3.peg.86"/>
<comment type="caution">
    <text evidence="3">The sequence shown here is derived from an EMBL/GenBank/DDBJ whole genome shotgun (WGS) entry which is preliminary data.</text>
</comment>
<dbReference type="GO" id="GO:0030973">
    <property type="term" value="F:molybdate ion binding"/>
    <property type="evidence" value="ECO:0007669"/>
    <property type="project" value="TreeGrafter"/>
</dbReference>
<accession>M0HLD2</accession>
<reference evidence="3 4" key="1">
    <citation type="journal article" date="2014" name="PLoS Genet.">
        <title>Phylogenetically driven sequencing of extremely halophilic archaea reveals strategies for static and dynamic osmo-response.</title>
        <authorList>
            <person name="Becker E.A."/>
            <person name="Seitzer P.M."/>
            <person name="Tritt A."/>
            <person name="Larsen D."/>
            <person name="Krusor M."/>
            <person name="Yao A.I."/>
            <person name="Wu D."/>
            <person name="Madern D."/>
            <person name="Eisen J.A."/>
            <person name="Darling A.E."/>
            <person name="Facciotti M.T."/>
        </authorList>
    </citation>
    <scope>NUCLEOTIDE SEQUENCE [LARGE SCALE GENOMIC DNA]</scope>
    <source>
        <strain evidence="4">ATCC 33959 / DSM 4427 / JCM 8863 / NBRC 102184 / NCIMB 2188 / Ma 2.38</strain>
    </source>
</reference>
<protein>
    <submittedName>
        <fullName evidence="3">Sulfate ABC transporter substrate-binding protein</fullName>
    </submittedName>
</protein>
<sequence length="320" mass="33987">MTRERRNRPARTGAAENTGESASGSGRRAFLASVGGVAATGLTATAGCLGRAGSTPTVSVLAAGSLQRALTAEFEPPEGTRVEVEAHGSARVARMVADDQRDPDIVALADTTLFDAPLSVPWYATFANNALVVAYNPQTDGGERVADAASWPDALLDDDVSLGRTDPDLDPLGYRTRFALALAADYYDRPALATDLLRRDQIYPETQLLAQFDAGGVDAAFVYRSMAVERDYPYLELPAEINLSDPEHASAYATVSYTLPEGITVRGGPIRYAATRRTDTAASKSVFEALVGTAGEFLEPSGFAVRASHPHYFGDVPPRA</sequence>
<name>M0HLD2_HALGM</name>
<dbReference type="Proteomes" id="UP000011571">
    <property type="component" value="Unassembled WGS sequence"/>
</dbReference>
<evidence type="ECO:0000256" key="1">
    <source>
        <dbReference type="ARBA" id="ARBA00009438"/>
    </source>
</evidence>
<dbReference type="InterPro" id="IPR050682">
    <property type="entry name" value="ModA/WtpA"/>
</dbReference>
<comment type="similarity">
    <text evidence="1">Belongs to the bacterial solute-binding protein 1 family. WtpA subfamily.</text>
</comment>
<dbReference type="EMBL" id="AOLJ01000003">
    <property type="protein sequence ID" value="ELZ85380.1"/>
    <property type="molecule type" value="Genomic_DNA"/>
</dbReference>
<feature type="region of interest" description="Disordered" evidence="2">
    <location>
        <begin position="1"/>
        <end position="26"/>
    </location>
</feature>
<dbReference type="GO" id="GO:0015689">
    <property type="term" value="P:molybdate ion transport"/>
    <property type="evidence" value="ECO:0007669"/>
    <property type="project" value="TreeGrafter"/>
</dbReference>
<dbReference type="AlphaFoldDB" id="M0HLD2"/>
<dbReference type="PANTHER" id="PTHR30632:SF16">
    <property type="entry name" value="MOLYBDATE_TUNGSTATE-BINDING PROTEIN WTPA"/>
    <property type="match status" value="1"/>
</dbReference>
<keyword evidence="4" id="KW-1185">Reference proteome</keyword>
<evidence type="ECO:0000313" key="3">
    <source>
        <dbReference type="EMBL" id="ELZ85380.1"/>
    </source>
</evidence>
<dbReference type="PANTHER" id="PTHR30632">
    <property type="entry name" value="MOLYBDATE-BINDING PERIPLASMIC PROTEIN"/>
    <property type="match status" value="1"/>
</dbReference>
<dbReference type="CDD" id="cd13540">
    <property type="entry name" value="PBP2_ModA_WtpA"/>
    <property type="match status" value="1"/>
</dbReference>
<proteinExistence type="inferred from homology"/>
<gene>
    <name evidence="3" type="ORF">C454_00635</name>
</gene>
<dbReference type="Gene3D" id="3.40.190.10">
    <property type="entry name" value="Periplasmic binding protein-like II"/>
    <property type="match status" value="2"/>
</dbReference>
<organism evidence="3 4">
    <name type="scientific">Haloferax gibbonsii (strain ATCC 33959 / DSM 4427 / JCM 8863 / NBRC 102184 / NCIMB 2188 / Ma 2.38)</name>
    <dbReference type="NCBI Taxonomy" id="1227459"/>
    <lineage>
        <taxon>Archaea</taxon>
        <taxon>Methanobacteriati</taxon>
        <taxon>Methanobacteriota</taxon>
        <taxon>Stenosarchaea group</taxon>
        <taxon>Halobacteria</taxon>
        <taxon>Halobacteriales</taxon>
        <taxon>Haloferacaceae</taxon>
        <taxon>Haloferax</taxon>
    </lineage>
</organism>
<dbReference type="RefSeq" id="WP_004971484.1">
    <property type="nucleotide sequence ID" value="NZ_AOLJ01000003.1"/>
</dbReference>
<dbReference type="PROSITE" id="PS51318">
    <property type="entry name" value="TAT"/>
    <property type="match status" value="1"/>
</dbReference>
<dbReference type="SUPFAM" id="SSF53850">
    <property type="entry name" value="Periplasmic binding protein-like II"/>
    <property type="match status" value="1"/>
</dbReference>
<dbReference type="Pfam" id="PF13531">
    <property type="entry name" value="SBP_bac_11"/>
    <property type="match status" value="1"/>
</dbReference>
<evidence type="ECO:0000313" key="4">
    <source>
        <dbReference type="Proteomes" id="UP000011571"/>
    </source>
</evidence>